<feature type="region of interest" description="Disordered" evidence="1">
    <location>
        <begin position="127"/>
        <end position="146"/>
    </location>
</feature>
<dbReference type="PROSITE" id="PS51444">
    <property type="entry name" value="FH2"/>
    <property type="match status" value="1"/>
</dbReference>
<dbReference type="SUPFAM" id="SSF101447">
    <property type="entry name" value="Formin homology 2 domain (FH2 domain)"/>
    <property type="match status" value="1"/>
</dbReference>
<evidence type="ECO:0000259" key="2">
    <source>
        <dbReference type="PROSITE" id="PS51444"/>
    </source>
</evidence>
<dbReference type="PANTHER" id="PTHR45725:SF1">
    <property type="entry name" value="DISHEVELLED ASSOCIATED ACTIVATOR OF MORPHOGENESIS, ISOFORM D"/>
    <property type="match status" value="1"/>
</dbReference>
<protein>
    <recommendedName>
        <fullName evidence="2">FH2 domain-containing protein</fullName>
    </recommendedName>
</protein>
<dbReference type="PANTHER" id="PTHR45725">
    <property type="entry name" value="FORMIN HOMOLOGY 2 FAMILY MEMBER"/>
    <property type="match status" value="1"/>
</dbReference>
<name>A0A367IM28_RHIST</name>
<feature type="compositionally biased region" description="Polar residues" evidence="1">
    <location>
        <begin position="195"/>
        <end position="204"/>
    </location>
</feature>
<evidence type="ECO:0000313" key="4">
    <source>
        <dbReference type="Proteomes" id="UP000253551"/>
    </source>
</evidence>
<dbReference type="Proteomes" id="UP000253551">
    <property type="component" value="Unassembled WGS sequence"/>
</dbReference>
<dbReference type="STRING" id="4846.A0A367IM28"/>
<dbReference type="Pfam" id="PF02181">
    <property type="entry name" value="FH2"/>
    <property type="match status" value="1"/>
</dbReference>
<sequence>REYNEIRVGLQKLIQELDNHYEEDYEAPEGDNYAETMKRFRDDAMEKFEELEVRYTSMDVAYRDVVAYFGENPDQMKPDEFFSIFKTFTSSWERAMSDNVSAKKKIELREKTRQIEEARKEKIKAQKLRCVDTSDTNPSGTEDKNIMDNLLDKLRAGEMDTSVKRSKQERSGASREKRMQKSESVSLLAEDLLKSMQTDEGSPLSSRSSNRVRKSNEKDKLLEEFVVS</sequence>
<dbReference type="InterPro" id="IPR051425">
    <property type="entry name" value="Formin_Homology"/>
</dbReference>
<dbReference type="EMBL" id="PJQM01007017">
    <property type="protein sequence ID" value="RCH78757.1"/>
    <property type="molecule type" value="Genomic_DNA"/>
</dbReference>
<feature type="domain" description="FH2" evidence="2">
    <location>
        <begin position="1"/>
        <end position="118"/>
    </location>
</feature>
<evidence type="ECO:0000313" key="3">
    <source>
        <dbReference type="EMBL" id="RCH78757.1"/>
    </source>
</evidence>
<feature type="compositionally biased region" description="Basic and acidic residues" evidence="1">
    <location>
        <begin position="214"/>
        <end position="228"/>
    </location>
</feature>
<comment type="caution">
    <text evidence="3">The sequence shown here is derived from an EMBL/GenBank/DDBJ whole genome shotgun (WGS) entry which is preliminary data.</text>
</comment>
<reference evidence="3 4" key="1">
    <citation type="journal article" date="2018" name="G3 (Bethesda)">
        <title>Phylogenetic and Phylogenomic Definition of Rhizopus Species.</title>
        <authorList>
            <person name="Gryganskyi A.P."/>
            <person name="Golan J."/>
            <person name="Dolatabadi S."/>
            <person name="Mondo S."/>
            <person name="Robb S."/>
            <person name="Idnurm A."/>
            <person name="Muszewska A."/>
            <person name="Steczkiewicz K."/>
            <person name="Masonjones S."/>
            <person name="Liao H.L."/>
            <person name="Gajdeczka M.T."/>
            <person name="Anike F."/>
            <person name="Vuek A."/>
            <person name="Anishchenko I.M."/>
            <person name="Voigt K."/>
            <person name="de Hoog G.S."/>
            <person name="Smith M.E."/>
            <person name="Heitman J."/>
            <person name="Vilgalys R."/>
            <person name="Stajich J.E."/>
        </authorList>
    </citation>
    <scope>NUCLEOTIDE SEQUENCE [LARGE SCALE GENOMIC DNA]</scope>
    <source>
        <strain evidence="3 4">LSU 92-RS-03</strain>
    </source>
</reference>
<dbReference type="AlphaFoldDB" id="A0A367IM28"/>
<dbReference type="Gene3D" id="1.20.58.2220">
    <property type="entry name" value="Formin, FH2 domain"/>
    <property type="match status" value="1"/>
</dbReference>
<feature type="non-terminal residue" evidence="3">
    <location>
        <position position="1"/>
    </location>
</feature>
<feature type="compositionally biased region" description="Basic and acidic residues" evidence="1">
    <location>
        <begin position="157"/>
        <end position="181"/>
    </location>
</feature>
<dbReference type="InterPro" id="IPR042201">
    <property type="entry name" value="FH2_Formin_sf"/>
</dbReference>
<accession>A0A367IM28</accession>
<keyword evidence="4" id="KW-1185">Reference proteome</keyword>
<proteinExistence type="predicted"/>
<evidence type="ECO:0000256" key="1">
    <source>
        <dbReference type="SAM" id="MobiDB-lite"/>
    </source>
</evidence>
<dbReference type="OrthoDB" id="2280227at2759"/>
<gene>
    <name evidence="3" type="ORF">CU098_002048</name>
</gene>
<organism evidence="3 4">
    <name type="scientific">Rhizopus stolonifer</name>
    <name type="common">Rhizopus nigricans</name>
    <dbReference type="NCBI Taxonomy" id="4846"/>
    <lineage>
        <taxon>Eukaryota</taxon>
        <taxon>Fungi</taxon>
        <taxon>Fungi incertae sedis</taxon>
        <taxon>Mucoromycota</taxon>
        <taxon>Mucoromycotina</taxon>
        <taxon>Mucoromycetes</taxon>
        <taxon>Mucorales</taxon>
        <taxon>Mucorineae</taxon>
        <taxon>Rhizopodaceae</taxon>
        <taxon>Rhizopus</taxon>
    </lineage>
</organism>
<dbReference type="InterPro" id="IPR015425">
    <property type="entry name" value="FH2_Formin"/>
</dbReference>
<feature type="region of interest" description="Disordered" evidence="1">
    <location>
        <begin position="157"/>
        <end position="228"/>
    </location>
</feature>